<feature type="compositionally biased region" description="Polar residues" evidence="2">
    <location>
        <begin position="273"/>
        <end position="290"/>
    </location>
</feature>
<gene>
    <name evidence="5" type="primary">LOC116944905</name>
</gene>
<dbReference type="SMART" id="SM00462">
    <property type="entry name" value="PTB"/>
    <property type="match status" value="1"/>
</dbReference>
<feature type="coiled-coil region" evidence="1">
    <location>
        <begin position="142"/>
        <end position="176"/>
    </location>
</feature>
<feature type="region of interest" description="Disordered" evidence="2">
    <location>
        <begin position="242"/>
        <end position="290"/>
    </location>
</feature>
<sequence>MPRPFNKRKDKIWIHPPEVLILGSVLYTVKFTRHIKKAEGQKLQKVELHISVHIVRIVQQKSKELLHSIPLNHISFCADDKVDKRMLAFVCRDVDKNRNLCYAFDSDKCAKEIALTIGQAFEVAYRQYVDSGARDAEFRKQMASLCQRVVNLETENGQLKKQVQELKDMFKSTQDTKSQEEVCHLQSGLERSVETKRPNSLLLQPCLTLPNTELSTLFVPPTGSKSPDSGVTDIFDMEPFSPLFGATDLQPESDESEAESLSPRSVKAEHDSPVSTTSTAPDDNTGSLSETANGPVFISQFCLPDRGFQFSNLHTGSKWMSMDSQCLTLLRHHWG</sequence>
<name>A0AAJ7WYR4_PETMA</name>
<protein>
    <submittedName>
        <fullName evidence="5">PTB domain-containing engulfment adapter protein 1-like isoform X2</fullName>
    </submittedName>
</protein>
<dbReference type="Proteomes" id="UP001318040">
    <property type="component" value="Chromosome 2"/>
</dbReference>
<accession>A0AAJ7WYR4</accession>
<keyword evidence="4" id="KW-1185">Reference proteome</keyword>
<dbReference type="PROSITE" id="PS01179">
    <property type="entry name" value="PID"/>
    <property type="match status" value="1"/>
</dbReference>
<feature type="domain" description="PID" evidence="3">
    <location>
        <begin position="19"/>
        <end position="131"/>
    </location>
</feature>
<proteinExistence type="predicted"/>
<dbReference type="AlphaFoldDB" id="A0AAJ7WYR4"/>
<evidence type="ECO:0000259" key="3">
    <source>
        <dbReference type="PROSITE" id="PS01179"/>
    </source>
</evidence>
<evidence type="ECO:0000256" key="1">
    <source>
        <dbReference type="SAM" id="Coils"/>
    </source>
</evidence>
<dbReference type="InterPro" id="IPR051133">
    <property type="entry name" value="Adapter_Engulfment-Domain"/>
</dbReference>
<dbReference type="RefSeq" id="XP_032814732.1">
    <property type="nucleotide sequence ID" value="XM_032958841.1"/>
</dbReference>
<organism evidence="4 5">
    <name type="scientific">Petromyzon marinus</name>
    <name type="common">Sea lamprey</name>
    <dbReference type="NCBI Taxonomy" id="7757"/>
    <lineage>
        <taxon>Eukaryota</taxon>
        <taxon>Metazoa</taxon>
        <taxon>Chordata</taxon>
        <taxon>Craniata</taxon>
        <taxon>Vertebrata</taxon>
        <taxon>Cyclostomata</taxon>
        <taxon>Hyperoartia</taxon>
        <taxon>Petromyzontiformes</taxon>
        <taxon>Petromyzontidae</taxon>
        <taxon>Petromyzon</taxon>
    </lineage>
</organism>
<dbReference type="PANTHER" id="PTHR11232:SF77">
    <property type="entry name" value="GULP PTB DOMAIN CONTAINING ENGULFMENT ADAPTOR 1"/>
    <property type="match status" value="1"/>
</dbReference>
<dbReference type="Gene3D" id="2.30.29.30">
    <property type="entry name" value="Pleckstrin-homology domain (PH domain)/Phosphotyrosine-binding domain (PTB)"/>
    <property type="match status" value="1"/>
</dbReference>
<dbReference type="InterPro" id="IPR006020">
    <property type="entry name" value="PTB/PI_dom"/>
</dbReference>
<dbReference type="SUPFAM" id="SSF50729">
    <property type="entry name" value="PH domain-like"/>
    <property type="match status" value="1"/>
</dbReference>
<dbReference type="InterPro" id="IPR011993">
    <property type="entry name" value="PH-like_dom_sf"/>
</dbReference>
<dbReference type="PANTHER" id="PTHR11232">
    <property type="entry name" value="PHOSPHOTYROSINE INTERACTION DOMAIN-CONTAINING FAMILY MEMBER"/>
    <property type="match status" value="1"/>
</dbReference>
<reference evidence="5" key="1">
    <citation type="submission" date="2025-08" db="UniProtKB">
        <authorList>
            <consortium name="RefSeq"/>
        </authorList>
    </citation>
    <scope>IDENTIFICATION</scope>
    <source>
        <tissue evidence="5">Sperm</tissue>
    </source>
</reference>
<keyword evidence="1" id="KW-0175">Coiled coil</keyword>
<evidence type="ECO:0000313" key="5">
    <source>
        <dbReference type="RefSeq" id="XP_032814732.1"/>
    </source>
</evidence>
<dbReference type="Pfam" id="PF00640">
    <property type="entry name" value="PID"/>
    <property type="match status" value="1"/>
</dbReference>
<evidence type="ECO:0000256" key="2">
    <source>
        <dbReference type="SAM" id="MobiDB-lite"/>
    </source>
</evidence>
<evidence type="ECO:0000313" key="4">
    <source>
        <dbReference type="Proteomes" id="UP001318040"/>
    </source>
</evidence>